<evidence type="ECO:0000256" key="1">
    <source>
        <dbReference type="SAM" id="MobiDB-lite"/>
    </source>
</evidence>
<dbReference type="InterPro" id="IPR012338">
    <property type="entry name" value="Beta-lactam/transpept-like"/>
</dbReference>
<evidence type="ECO:0000313" key="4">
    <source>
        <dbReference type="Proteomes" id="UP000662200"/>
    </source>
</evidence>
<dbReference type="PANTHER" id="PTHR43283:SF7">
    <property type="entry name" value="BETA-LACTAMASE-RELATED DOMAIN-CONTAINING PROTEIN"/>
    <property type="match status" value="1"/>
</dbReference>
<comment type="caution">
    <text evidence="3">The sequence shown here is derived from an EMBL/GenBank/DDBJ whole genome shotgun (WGS) entry which is preliminary data.</text>
</comment>
<keyword evidence="3" id="KW-0378">Hydrolase</keyword>
<organism evidence="3 4">
    <name type="scientific">Pilimelia terevasa</name>
    <dbReference type="NCBI Taxonomy" id="53372"/>
    <lineage>
        <taxon>Bacteria</taxon>
        <taxon>Bacillati</taxon>
        <taxon>Actinomycetota</taxon>
        <taxon>Actinomycetes</taxon>
        <taxon>Micromonosporales</taxon>
        <taxon>Micromonosporaceae</taxon>
        <taxon>Pilimelia</taxon>
    </lineage>
</organism>
<gene>
    <name evidence="3" type="ORF">GCM10010124_36470</name>
</gene>
<evidence type="ECO:0000313" key="3">
    <source>
        <dbReference type="EMBL" id="GGK40406.1"/>
    </source>
</evidence>
<feature type="domain" description="Beta-lactamase-related" evidence="2">
    <location>
        <begin position="91"/>
        <end position="364"/>
    </location>
</feature>
<dbReference type="InterPro" id="IPR001466">
    <property type="entry name" value="Beta-lactam-related"/>
</dbReference>
<dbReference type="GO" id="GO:0016787">
    <property type="term" value="F:hydrolase activity"/>
    <property type="evidence" value="ECO:0007669"/>
    <property type="project" value="UniProtKB-KW"/>
</dbReference>
<reference evidence="3" key="2">
    <citation type="submission" date="2020-09" db="EMBL/GenBank/DDBJ databases">
        <authorList>
            <person name="Sun Q."/>
            <person name="Ohkuma M."/>
        </authorList>
    </citation>
    <scope>NUCLEOTIDE SEQUENCE</scope>
    <source>
        <strain evidence="3">JCM 3091</strain>
    </source>
</reference>
<dbReference type="InterPro" id="IPR050789">
    <property type="entry name" value="Diverse_Enzym_Activities"/>
</dbReference>
<name>A0A8J3FLY3_9ACTN</name>
<proteinExistence type="predicted"/>
<feature type="compositionally biased region" description="Basic and acidic residues" evidence="1">
    <location>
        <begin position="56"/>
        <end position="66"/>
    </location>
</feature>
<keyword evidence="4" id="KW-1185">Reference proteome</keyword>
<accession>A0A8J3FLY3</accession>
<sequence length="383" mass="41144">MAAMATVAASAGCGPTFGGDAERVAWHPAPPPRESTCEAIAQRPGSDAFYESNRPYVDRGEIRPDPPRATPASQGVDPARLARAAAALDGKPGVRSLLVLRNGRLVYERYLHGGSRTQSNNVHSASKGIIQALVGIAVAQGKVRSLDVPAAAYVPAEFPPSSPKRAITLRQLLTMSSGLSWTEDSTEHSIGRTRDWVKAIIDRPYRPAGRFNYSTGNTHVLSAVLQAATGMSTCAYAERYLFGPAGITPEHWGRDPRGVYSGGFNLFLTARELARFGQLYLDGGRKGGRQVVPASTVRQAGAARFPDAGGAGFGYGSGWWVTRVNGHKVLLAWGWGGQYVAVVPDLRMVVTTTQDTQGGGRRVDARELDIRRFLGQYLVTRRA</sequence>
<dbReference type="EMBL" id="BMQC01000017">
    <property type="protein sequence ID" value="GGK40406.1"/>
    <property type="molecule type" value="Genomic_DNA"/>
</dbReference>
<dbReference type="PANTHER" id="PTHR43283">
    <property type="entry name" value="BETA-LACTAMASE-RELATED"/>
    <property type="match status" value="1"/>
</dbReference>
<reference evidence="3" key="1">
    <citation type="journal article" date="2014" name="Int. J. Syst. Evol. Microbiol.">
        <title>Complete genome sequence of Corynebacterium casei LMG S-19264T (=DSM 44701T), isolated from a smear-ripened cheese.</title>
        <authorList>
            <consortium name="US DOE Joint Genome Institute (JGI-PGF)"/>
            <person name="Walter F."/>
            <person name="Albersmeier A."/>
            <person name="Kalinowski J."/>
            <person name="Ruckert C."/>
        </authorList>
    </citation>
    <scope>NUCLEOTIDE SEQUENCE</scope>
    <source>
        <strain evidence="3">JCM 3091</strain>
    </source>
</reference>
<dbReference type="Proteomes" id="UP000662200">
    <property type="component" value="Unassembled WGS sequence"/>
</dbReference>
<protein>
    <submittedName>
        <fullName evidence="3">Serine hydrolase</fullName>
    </submittedName>
</protein>
<feature type="region of interest" description="Disordered" evidence="1">
    <location>
        <begin position="1"/>
        <end position="77"/>
    </location>
</feature>
<dbReference type="Pfam" id="PF00144">
    <property type="entry name" value="Beta-lactamase"/>
    <property type="match status" value="1"/>
</dbReference>
<dbReference type="AlphaFoldDB" id="A0A8J3FLY3"/>
<dbReference type="SUPFAM" id="SSF56601">
    <property type="entry name" value="beta-lactamase/transpeptidase-like"/>
    <property type="match status" value="1"/>
</dbReference>
<feature type="compositionally biased region" description="Low complexity" evidence="1">
    <location>
        <begin position="1"/>
        <end position="11"/>
    </location>
</feature>
<evidence type="ECO:0000259" key="2">
    <source>
        <dbReference type="Pfam" id="PF00144"/>
    </source>
</evidence>
<dbReference type="Gene3D" id="3.40.710.10">
    <property type="entry name" value="DD-peptidase/beta-lactamase superfamily"/>
    <property type="match status" value="1"/>
</dbReference>